<name>A0A4Z0FE46_9GAMM</name>
<feature type="domain" description="PDZ" evidence="12">
    <location>
        <begin position="258"/>
        <end position="349"/>
    </location>
</feature>
<dbReference type="OrthoDB" id="9758917at2"/>
<feature type="active site" description="Charge relay system" evidence="9">
    <location>
        <position position="139"/>
    </location>
</feature>
<evidence type="ECO:0000256" key="10">
    <source>
        <dbReference type="PIRSR" id="PIRSR611782-2"/>
    </source>
</evidence>
<dbReference type="InterPro" id="IPR009003">
    <property type="entry name" value="Peptidase_S1_PA"/>
</dbReference>
<dbReference type="SMART" id="SM00228">
    <property type="entry name" value="PDZ"/>
    <property type="match status" value="2"/>
</dbReference>
<dbReference type="GO" id="GO:0042597">
    <property type="term" value="C:periplasmic space"/>
    <property type="evidence" value="ECO:0007669"/>
    <property type="project" value="UniProtKB-SubCell"/>
</dbReference>
<feature type="binding site" evidence="10">
    <location>
        <position position="109"/>
    </location>
    <ligand>
        <name>substrate</name>
    </ligand>
</feature>
<keyword evidence="3 13" id="KW-0645">Protease</keyword>
<comment type="similarity">
    <text evidence="2">Belongs to the peptidase S1C family.</text>
</comment>
<feature type="active site" description="Charge relay system" evidence="9">
    <location>
        <position position="214"/>
    </location>
</feature>
<evidence type="ECO:0000313" key="13">
    <source>
        <dbReference type="EMBL" id="TFZ84255.1"/>
    </source>
</evidence>
<evidence type="ECO:0000256" key="1">
    <source>
        <dbReference type="ARBA" id="ARBA00004418"/>
    </source>
</evidence>
<keyword evidence="8" id="KW-0720">Serine protease</keyword>
<dbReference type="GO" id="GO:0004252">
    <property type="term" value="F:serine-type endopeptidase activity"/>
    <property type="evidence" value="ECO:0007669"/>
    <property type="project" value="InterPro"/>
</dbReference>
<evidence type="ECO:0000259" key="12">
    <source>
        <dbReference type="PROSITE" id="PS50106"/>
    </source>
</evidence>
<keyword evidence="4 11" id="KW-0732">Signal</keyword>
<dbReference type="InterPro" id="IPR041489">
    <property type="entry name" value="PDZ_6"/>
</dbReference>
<dbReference type="Gene3D" id="2.40.10.120">
    <property type="match status" value="1"/>
</dbReference>
<dbReference type="PANTHER" id="PTHR22939:SF129">
    <property type="entry name" value="SERINE PROTEASE HTRA2, MITOCHONDRIAL"/>
    <property type="match status" value="1"/>
</dbReference>
<gene>
    <name evidence="13" type="ORF">E4680_00865</name>
</gene>
<dbReference type="Pfam" id="PF13180">
    <property type="entry name" value="PDZ_2"/>
    <property type="match status" value="1"/>
</dbReference>
<comment type="caution">
    <text evidence="13">The sequence shown here is derived from an EMBL/GenBank/DDBJ whole genome shotgun (WGS) entry which is preliminary data.</text>
</comment>
<evidence type="ECO:0000256" key="9">
    <source>
        <dbReference type="PIRSR" id="PIRSR611782-1"/>
    </source>
</evidence>
<keyword evidence="5" id="KW-0677">Repeat</keyword>
<dbReference type="GO" id="GO:0006508">
    <property type="term" value="P:proteolysis"/>
    <property type="evidence" value="ECO:0007669"/>
    <property type="project" value="UniProtKB-KW"/>
</dbReference>
<dbReference type="PANTHER" id="PTHR22939">
    <property type="entry name" value="SERINE PROTEASE FAMILY S1C HTRA-RELATED"/>
    <property type="match status" value="1"/>
</dbReference>
<dbReference type="SUPFAM" id="SSF50156">
    <property type="entry name" value="PDZ domain-like"/>
    <property type="match status" value="2"/>
</dbReference>
<dbReference type="Gene3D" id="2.30.42.10">
    <property type="match status" value="2"/>
</dbReference>
<dbReference type="InterPro" id="IPR001940">
    <property type="entry name" value="Peptidase_S1C"/>
</dbReference>
<feature type="domain" description="PDZ" evidence="12">
    <location>
        <begin position="361"/>
        <end position="456"/>
    </location>
</feature>
<keyword evidence="14" id="KW-1185">Reference proteome</keyword>
<accession>A0A4Z0FE46</accession>
<dbReference type="Pfam" id="PF13365">
    <property type="entry name" value="Trypsin_2"/>
    <property type="match status" value="1"/>
</dbReference>
<dbReference type="InterPro" id="IPR036034">
    <property type="entry name" value="PDZ_sf"/>
</dbReference>
<reference evidence="13 14" key="1">
    <citation type="journal article" date="2019" name="ISME J.">
        <title>Candidatus Macondimonas diazotrophica, a novel gammaproteobacterial genus dominating crude-oil-contaminated coastal sediments.</title>
        <authorList>
            <person name="Karthikeyan S."/>
            <person name="Konstantinidis K."/>
        </authorList>
    </citation>
    <scope>NUCLEOTIDE SEQUENCE [LARGE SCALE GENOMIC DNA]</scope>
    <source>
        <strain evidence="13 14">KTK01</strain>
    </source>
</reference>
<feature type="binding site" evidence="10">
    <location>
        <position position="139"/>
    </location>
    <ligand>
        <name>substrate</name>
    </ligand>
</feature>
<evidence type="ECO:0000256" key="8">
    <source>
        <dbReference type="ARBA" id="ARBA00022825"/>
    </source>
</evidence>
<dbReference type="SUPFAM" id="SSF50494">
    <property type="entry name" value="Trypsin-like serine proteases"/>
    <property type="match status" value="1"/>
</dbReference>
<comment type="subcellular location">
    <subcellularLocation>
        <location evidence="1">Periplasm</location>
    </subcellularLocation>
</comment>
<evidence type="ECO:0000256" key="3">
    <source>
        <dbReference type="ARBA" id="ARBA00022670"/>
    </source>
</evidence>
<organism evidence="13 14">
    <name type="scientific">Candidatus Macondimonas diazotrophica</name>
    <dbReference type="NCBI Taxonomy" id="2305248"/>
    <lineage>
        <taxon>Bacteria</taxon>
        <taxon>Pseudomonadati</taxon>
        <taxon>Pseudomonadota</taxon>
        <taxon>Gammaproteobacteria</taxon>
        <taxon>Chromatiales</taxon>
        <taxon>Ectothiorhodospiraceae</taxon>
        <taxon>Candidatus Macondimonas</taxon>
    </lineage>
</organism>
<evidence type="ECO:0000256" key="4">
    <source>
        <dbReference type="ARBA" id="ARBA00022729"/>
    </source>
</evidence>
<keyword evidence="7" id="KW-0378">Hydrolase</keyword>
<sequence length="456" mass="47986">MIPGFVLAAGLLCTIPVQAPAALPWQASDAQGVPSLAPLLEKINPAVVNIATRGTTEVRNPLMDHPMFEDPFFRRFFGMPDGPQVQETQSLGSGVIVDARKGYILTNAHVIKGADEIKVNLIDEREFTAKVIGADEETDVALIQISAKNLTELALADSDKARPGDFVVAIGNPFGLRHTVTSGIVSATGRSGIGDPDSFQDYIQTDASINPGNSGGALVNFQGELIGLNSAILSRSGGNIGIGFAIPSNIARQVMQQLIQYGEVKRGRLGVVVQNITPDLAKAFGLNSNSGVLVAQVQPGSAADKAGIKAEDVILSVNGRSVQSYRDLRNTIGLLRVGDKLTLEIVRDGKRQVVNAAVGEAIELAESAGAASTAIAHPKLEGAQFAPAEEGAGVEVSDIKPQSPAARTGLRPGDVITAVNRRPIRTVDELKRAVNGQDTLLLTLKRGPGRLFLVIK</sequence>
<dbReference type="CDD" id="cd10839">
    <property type="entry name" value="cpPDZ1_DegP-like"/>
    <property type="match status" value="1"/>
</dbReference>
<dbReference type="FunFam" id="2.40.10.10:FF:000001">
    <property type="entry name" value="Periplasmic serine protease DegS"/>
    <property type="match status" value="1"/>
</dbReference>
<feature type="signal peptide" evidence="11">
    <location>
        <begin position="1"/>
        <end position="21"/>
    </location>
</feature>
<feature type="active site" description="Charge relay system" evidence="9">
    <location>
        <position position="109"/>
    </location>
</feature>
<evidence type="ECO:0000256" key="5">
    <source>
        <dbReference type="ARBA" id="ARBA00022737"/>
    </source>
</evidence>
<evidence type="ECO:0000256" key="6">
    <source>
        <dbReference type="ARBA" id="ARBA00022764"/>
    </source>
</evidence>
<proteinExistence type="inferred from homology"/>
<dbReference type="EMBL" id="SRIO01000001">
    <property type="protein sequence ID" value="TFZ84255.1"/>
    <property type="molecule type" value="Genomic_DNA"/>
</dbReference>
<evidence type="ECO:0000256" key="2">
    <source>
        <dbReference type="ARBA" id="ARBA00010541"/>
    </source>
</evidence>
<protein>
    <submittedName>
        <fullName evidence="13">DegQ family serine endoprotease</fullName>
    </submittedName>
</protein>
<keyword evidence="6" id="KW-0574">Periplasm</keyword>
<evidence type="ECO:0000256" key="7">
    <source>
        <dbReference type="ARBA" id="ARBA00022801"/>
    </source>
</evidence>
<feature type="binding site" evidence="10">
    <location>
        <begin position="212"/>
        <end position="214"/>
    </location>
    <ligand>
        <name>substrate</name>
    </ligand>
</feature>
<evidence type="ECO:0000313" key="14">
    <source>
        <dbReference type="Proteomes" id="UP000297890"/>
    </source>
</evidence>
<dbReference type="InterPro" id="IPR011782">
    <property type="entry name" value="Pept_S1C_Do"/>
</dbReference>
<feature type="chain" id="PRO_5038996302" evidence="11">
    <location>
        <begin position="22"/>
        <end position="456"/>
    </location>
</feature>
<dbReference type="AlphaFoldDB" id="A0A4Z0FE46"/>
<dbReference type="InterPro" id="IPR001478">
    <property type="entry name" value="PDZ"/>
</dbReference>
<evidence type="ECO:0000256" key="11">
    <source>
        <dbReference type="SAM" id="SignalP"/>
    </source>
</evidence>
<dbReference type="PRINTS" id="PR00834">
    <property type="entry name" value="PROTEASES2C"/>
</dbReference>
<dbReference type="RefSeq" id="WP_135280614.1">
    <property type="nucleotide sequence ID" value="NZ_SRIO01000001.1"/>
</dbReference>
<dbReference type="PROSITE" id="PS50106">
    <property type="entry name" value="PDZ"/>
    <property type="match status" value="2"/>
</dbReference>
<dbReference type="Proteomes" id="UP000297890">
    <property type="component" value="Unassembled WGS sequence"/>
</dbReference>
<dbReference type="NCBIfam" id="TIGR02037">
    <property type="entry name" value="degP_htrA_DO"/>
    <property type="match status" value="1"/>
</dbReference>
<dbReference type="Pfam" id="PF17820">
    <property type="entry name" value="PDZ_6"/>
    <property type="match status" value="1"/>
</dbReference>